<organism evidence="1 2">
    <name type="scientific">Solemya velum gill symbiont</name>
    <dbReference type="NCBI Taxonomy" id="2340"/>
    <lineage>
        <taxon>Bacteria</taxon>
        <taxon>Pseudomonadati</taxon>
        <taxon>Pseudomonadota</taxon>
        <taxon>Gammaproteobacteria</taxon>
        <taxon>sulfur-oxidizing symbionts</taxon>
    </lineage>
</organism>
<protein>
    <submittedName>
        <fullName evidence="1">Uncharacterized protein</fullName>
    </submittedName>
</protein>
<evidence type="ECO:0000313" key="1">
    <source>
        <dbReference type="EMBL" id="KHF23988.1"/>
    </source>
</evidence>
<sequence>MKRAGTEIYSLPYAVPVKLAHATEVHVYIKTGDWAPASFLGGKVTVTLALKKR</sequence>
<comment type="caution">
    <text evidence="1">The sequence shown here is derived from an EMBL/GenBank/DDBJ whole genome shotgun (WGS) entry which is preliminary data.</text>
</comment>
<reference evidence="1 2" key="1">
    <citation type="journal article" date="2014" name="BMC Genomics">
        <title>The genome of the intracellular bacterium of the coastal bivalve, Solemya velum: a blueprint for thriving in and out of symbiosis.</title>
        <authorList>
            <person name="Dmytrenko O."/>
            <person name="Russell S.L."/>
            <person name="Loo W.T."/>
            <person name="Fontanez K.M."/>
            <person name="Liao L."/>
            <person name="Roeselers G."/>
            <person name="Sharma R."/>
            <person name="Stewart F.J."/>
            <person name="Newton I.L."/>
            <person name="Woyke T."/>
            <person name="Wu D."/>
            <person name="Lang J.M."/>
            <person name="Eisen J.A."/>
            <person name="Cavanaugh C.M."/>
        </authorList>
    </citation>
    <scope>NUCLEOTIDE SEQUENCE [LARGE SCALE GENOMIC DNA]</scope>
    <source>
        <strain evidence="1 2">WH</strain>
    </source>
</reference>
<keyword evidence="2" id="KW-1185">Reference proteome</keyword>
<dbReference type="STRING" id="2340.JV46_29720"/>
<dbReference type="EMBL" id="JRAA01000006">
    <property type="protein sequence ID" value="KHF23988.1"/>
    <property type="molecule type" value="Genomic_DNA"/>
</dbReference>
<evidence type="ECO:0000313" key="2">
    <source>
        <dbReference type="Proteomes" id="UP000030856"/>
    </source>
</evidence>
<name>A0A0B0H199_SOVGS</name>
<gene>
    <name evidence="1" type="ORF">JV46_29720</name>
</gene>
<dbReference type="AlphaFoldDB" id="A0A0B0H199"/>
<dbReference type="Proteomes" id="UP000030856">
    <property type="component" value="Unassembled WGS sequence"/>
</dbReference>
<accession>A0A0B0H199</accession>
<proteinExistence type="predicted"/>